<dbReference type="InterPro" id="IPR001296">
    <property type="entry name" value="Glyco_trans_1"/>
</dbReference>
<dbReference type="PANTHER" id="PTHR46656:SF3">
    <property type="entry name" value="PUTATIVE-RELATED"/>
    <property type="match status" value="1"/>
</dbReference>
<dbReference type="GO" id="GO:0016757">
    <property type="term" value="F:glycosyltransferase activity"/>
    <property type="evidence" value="ECO:0007669"/>
    <property type="project" value="InterPro"/>
</dbReference>
<dbReference type="SUPFAM" id="SSF53756">
    <property type="entry name" value="UDP-Glycosyltransferase/glycogen phosphorylase"/>
    <property type="match status" value="1"/>
</dbReference>
<dbReference type="PANTHER" id="PTHR46656">
    <property type="entry name" value="PUTATIVE-RELATED"/>
    <property type="match status" value="1"/>
</dbReference>
<name>A0A6C0IY83_9ZZZZ</name>
<sequence>MIFIGPKLLTGIGQHAQKYTKLFLPNSDYYELGSTLPESEHGLVFTIPTKEHIEYITYAKRRVKNLACMTVCETETVHEDYGLIMKEFKRVAVPSEFCKRVLSRQFPDNEFYVIHAHIPTPKEKPYVFYHIGNIMDPRKKFRDILQAFVRLNEPNSRLVVKATCGRDVTIQFPNVEVINGLISNEEMDDIHHRSDCYVSFSHSEGVGMGAVEAAVRDKPVIITDYGGAPEYIKTPYTIDCGLQELENDDFLFKKGMVWGKPNFDQLLEFMRHAFDNRVRHMDHEHTKNLVGRKNVLEEFILNVIGTEDDKTDEDSTTH</sequence>
<protein>
    <recommendedName>
        <fullName evidence="1">Glycosyl transferase family 1 domain-containing protein</fullName>
    </recommendedName>
</protein>
<reference evidence="2" key="1">
    <citation type="journal article" date="2020" name="Nature">
        <title>Giant virus diversity and host interactions through global metagenomics.</title>
        <authorList>
            <person name="Schulz F."/>
            <person name="Roux S."/>
            <person name="Paez-Espino D."/>
            <person name="Jungbluth S."/>
            <person name="Walsh D.A."/>
            <person name="Denef V.J."/>
            <person name="McMahon K.D."/>
            <person name="Konstantinidis K.T."/>
            <person name="Eloe-Fadrosh E.A."/>
            <person name="Kyrpides N.C."/>
            <person name="Woyke T."/>
        </authorList>
    </citation>
    <scope>NUCLEOTIDE SEQUENCE</scope>
    <source>
        <strain evidence="2">GVMAG-M-3300025652-16</strain>
    </source>
</reference>
<dbReference type="Pfam" id="PF00534">
    <property type="entry name" value="Glycos_transf_1"/>
    <property type="match status" value="1"/>
</dbReference>
<organism evidence="2">
    <name type="scientific">viral metagenome</name>
    <dbReference type="NCBI Taxonomy" id="1070528"/>
    <lineage>
        <taxon>unclassified sequences</taxon>
        <taxon>metagenomes</taxon>
        <taxon>organismal metagenomes</taxon>
    </lineage>
</organism>
<evidence type="ECO:0000313" key="2">
    <source>
        <dbReference type="EMBL" id="QHT98288.1"/>
    </source>
</evidence>
<dbReference type="Gene3D" id="3.40.50.2000">
    <property type="entry name" value="Glycogen Phosphorylase B"/>
    <property type="match status" value="1"/>
</dbReference>
<dbReference type="EMBL" id="MN740292">
    <property type="protein sequence ID" value="QHT98288.1"/>
    <property type="molecule type" value="Genomic_DNA"/>
</dbReference>
<dbReference type="AlphaFoldDB" id="A0A6C0IY83"/>
<evidence type="ECO:0000259" key="1">
    <source>
        <dbReference type="Pfam" id="PF00534"/>
    </source>
</evidence>
<proteinExistence type="predicted"/>
<feature type="domain" description="Glycosyl transferase family 1" evidence="1">
    <location>
        <begin position="122"/>
        <end position="233"/>
    </location>
</feature>
<accession>A0A6C0IY83</accession>